<reference evidence="3" key="2">
    <citation type="journal article" date="2014" name="ISME J.">
        <title>Microbial stratification in low pH oxic and suboxic macroscopic growths along an acid mine drainage.</title>
        <authorList>
            <person name="Mendez-Garcia C."/>
            <person name="Mesa V."/>
            <person name="Sprenger R.R."/>
            <person name="Richter M."/>
            <person name="Diez M.S."/>
            <person name="Solano J."/>
            <person name="Bargiela R."/>
            <person name="Golyshina O.V."/>
            <person name="Manteca A."/>
            <person name="Ramos J.L."/>
            <person name="Gallego J.R."/>
            <person name="Llorente I."/>
            <person name="Martins Dos Santos V.A."/>
            <person name="Jensen O.N."/>
            <person name="Pelaez A.I."/>
            <person name="Sanchez J."/>
            <person name="Ferrer M."/>
        </authorList>
    </citation>
    <scope>NUCLEOTIDE SEQUENCE</scope>
</reference>
<feature type="region of interest" description="Disordered" evidence="1">
    <location>
        <begin position="96"/>
        <end position="125"/>
    </location>
</feature>
<dbReference type="PANTHER" id="PTHR33164:SF99">
    <property type="entry name" value="MARR FAMILY REGULATORY PROTEIN"/>
    <property type="match status" value="1"/>
</dbReference>
<evidence type="ECO:0000313" key="3">
    <source>
        <dbReference type="EMBL" id="EQD73424.1"/>
    </source>
</evidence>
<name>T1CW89_9ZZZZ</name>
<dbReference type="AlphaFoldDB" id="T1CW89"/>
<comment type="caution">
    <text evidence="3">The sequence shown here is derived from an EMBL/GenBank/DDBJ whole genome shotgun (WGS) entry which is preliminary data.</text>
</comment>
<evidence type="ECO:0000259" key="2">
    <source>
        <dbReference type="SMART" id="SM00347"/>
    </source>
</evidence>
<feature type="non-terminal residue" evidence="3">
    <location>
        <position position="125"/>
    </location>
</feature>
<accession>T1CW89</accession>
<dbReference type="SMART" id="SM00347">
    <property type="entry name" value="HTH_MARR"/>
    <property type="match status" value="1"/>
</dbReference>
<gene>
    <name evidence="3" type="ORF">B1B_03225</name>
</gene>
<reference evidence="3" key="1">
    <citation type="submission" date="2013-08" db="EMBL/GenBank/DDBJ databases">
        <authorList>
            <person name="Mendez C."/>
            <person name="Richter M."/>
            <person name="Ferrer M."/>
            <person name="Sanchez J."/>
        </authorList>
    </citation>
    <scope>NUCLEOTIDE SEQUENCE</scope>
</reference>
<proteinExistence type="predicted"/>
<sequence length="125" mass="13583">MMDPSLQPQPDPFEGGAIGRIKGALASLNLEIRRTLRPHGLLTSDARALRLCMAGPTRPSTIAQGLDISPAAVTQLLDRLEERHLILRTPDPDDRRATVVALTPPRGPDCTGPRSRRSGASWMRS</sequence>
<dbReference type="Pfam" id="PF01047">
    <property type="entry name" value="MarR"/>
    <property type="match status" value="1"/>
</dbReference>
<dbReference type="InterPro" id="IPR039422">
    <property type="entry name" value="MarR/SlyA-like"/>
</dbReference>
<dbReference type="EMBL" id="AUZY01001967">
    <property type="protein sequence ID" value="EQD73424.1"/>
    <property type="molecule type" value="Genomic_DNA"/>
</dbReference>
<dbReference type="GO" id="GO:0003700">
    <property type="term" value="F:DNA-binding transcription factor activity"/>
    <property type="evidence" value="ECO:0007669"/>
    <property type="project" value="InterPro"/>
</dbReference>
<organism evidence="3">
    <name type="scientific">mine drainage metagenome</name>
    <dbReference type="NCBI Taxonomy" id="410659"/>
    <lineage>
        <taxon>unclassified sequences</taxon>
        <taxon>metagenomes</taxon>
        <taxon>ecological metagenomes</taxon>
    </lineage>
</organism>
<feature type="domain" description="HTH marR-type" evidence="2">
    <location>
        <begin position="34"/>
        <end position="123"/>
    </location>
</feature>
<evidence type="ECO:0000256" key="1">
    <source>
        <dbReference type="SAM" id="MobiDB-lite"/>
    </source>
</evidence>
<dbReference type="SUPFAM" id="SSF46785">
    <property type="entry name" value="Winged helix' DNA-binding domain"/>
    <property type="match status" value="1"/>
</dbReference>
<dbReference type="InterPro" id="IPR000835">
    <property type="entry name" value="HTH_MarR-typ"/>
</dbReference>
<dbReference type="GO" id="GO:0006950">
    <property type="term" value="P:response to stress"/>
    <property type="evidence" value="ECO:0007669"/>
    <property type="project" value="TreeGrafter"/>
</dbReference>
<dbReference type="InterPro" id="IPR036388">
    <property type="entry name" value="WH-like_DNA-bd_sf"/>
</dbReference>
<dbReference type="PANTHER" id="PTHR33164">
    <property type="entry name" value="TRANSCRIPTIONAL REGULATOR, MARR FAMILY"/>
    <property type="match status" value="1"/>
</dbReference>
<protein>
    <submittedName>
        <fullName evidence="3">MarR-family transcriptional regulator</fullName>
    </submittedName>
</protein>
<dbReference type="Gene3D" id="1.10.10.10">
    <property type="entry name" value="Winged helix-like DNA-binding domain superfamily/Winged helix DNA-binding domain"/>
    <property type="match status" value="1"/>
</dbReference>
<dbReference type="InterPro" id="IPR036390">
    <property type="entry name" value="WH_DNA-bd_sf"/>
</dbReference>